<feature type="region of interest" description="Disordered" evidence="1">
    <location>
        <begin position="267"/>
        <end position="288"/>
    </location>
</feature>
<protein>
    <submittedName>
        <fullName evidence="2">Uncharacterized protein</fullName>
    </submittedName>
</protein>
<reference evidence="2" key="1">
    <citation type="submission" date="2020-04" db="EMBL/GenBank/DDBJ databases">
        <title>Deep metagenomics examines the oral microbiome during advanced dental caries in children, revealing novel taxa and co-occurrences with host molecules.</title>
        <authorList>
            <person name="Baker J.L."/>
            <person name="Morton J.T."/>
            <person name="Dinis M."/>
            <person name="Alvarez R."/>
            <person name="Tran N.C."/>
            <person name="Knight R."/>
            <person name="Edlund A."/>
        </authorList>
    </citation>
    <scope>NUCLEOTIDE SEQUENCE</scope>
    <source>
        <strain evidence="2">JCVI_32_bin.64</strain>
    </source>
</reference>
<evidence type="ECO:0000313" key="3">
    <source>
        <dbReference type="Proteomes" id="UP000718630"/>
    </source>
</evidence>
<organism evidence="2 3">
    <name type="scientific">Schaalia georgiae</name>
    <dbReference type="NCBI Taxonomy" id="52768"/>
    <lineage>
        <taxon>Bacteria</taxon>
        <taxon>Bacillati</taxon>
        <taxon>Actinomycetota</taxon>
        <taxon>Actinomycetes</taxon>
        <taxon>Actinomycetales</taxon>
        <taxon>Actinomycetaceae</taxon>
        <taxon>Schaalia</taxon>
    </lineage>
</organism>
<dbReference type="Proteomes" id="UP000718630">
    <property type="component" value="Unassembled WGS sequence"/>
</dbReference>
<dbReference type="EMBL" id="JABZFZ010000128">
    <property type="protein sequence ID" value="MBF0939908.1"/>
    <property type="molecule type" value="Genomic_DNA"/>
</dbReference>
<feature type="compositionally biased region" description="Acidic residues" evidence="1">
    <location>
        <begin position="278"/>
        <end position="288"/>
    </location>
</feature>
<name>A0A929N0D9_9ACTO</name>
<accession>A0A929N0D9</accession>
<comment type="caution">
    <text evidence="2">The sequence shown here is derived from an EMBL/GenBank/DDBJ whole genome shotgun (WGS) entry which is preliminary data.</text>
</comment>
<proteinExistence type="predicted"/>
<evidence type="ECO:0000313" key="2">
    <source>
        <dbReference type="EMBL" id="MBF0939908.1"/>
    </source>
</evidence>
<evidence type="ECO:0000256" key="1">
    <source>
        <dbReference type="SAM" id="MobiDB-lite"/>
    </source>
</evidence>
<sequence>MGLFSRNKGHGLTKLEKLNTHTCGHGPLRFVEGAPPAGAPLPEEWRALPALSPAERVGVMADRMDHYVGDVLPKTVDFIRRCGRDAELAMWEDGERYLVVYTFTDPEGGTSYYCAGNPYQPTWPGEDEPKRTWPSYVSVYDFNVHAVWDRVPAKLRSFYENVHDGFLYSTGGDLQLYELVDVNEFRSGDFPNFDMLDNDALCDRAKGCYVFYHHTSGSLLTVDLVGKCPGRVDYWSTGGDFKFDIDLWQMLDAQLGDDLDPIDYPLIHQRRQPPTTNEVDEVDDEGGR</sequence>
<gene>
    <name evidence="2" type="ORF">HXK03_03405</name>
</gene>
<dbReference type="AlphaFoldDB" id="A0A929N0D9"/>